<sequence length="211" mass="24021">MTNLYFSSQQLYALRNDINVQMLIEKTLRIPCRMTEGCFRFLCPLCNEFDTAVNPKTNLARCFRCEKNFNTIDLVMLIRQADFVQSVKFLQSIHQKDSVCQDRGDLKTISGSNPQDGSRMKRKTPLGKSDSGPCHIEKIIGSVLALEHGGISEKRPAEYKPNKPVAAHQKTDEDRIAKLEQQLEYLGRQIKKIVRTINVGLPSKQSVHKLE</sequence>
<evidence type="ECO:0000313" key="3">
    <source>
        <dbReference type="EMBL" id="MBC8430288.1"/>
    </source>
</evidence>
<dbReference type="GO" id="GO:0003899">
    <property type="term" value="F:DNA-directed RNA polymerase activity"/>
    <property type="evidence" value="ECO:0007669"/>
    <property type="project" value="InterPro"/>
</dbReference>
<evidence type="ECO:0000259" key="2">
    <source>
        <dbReference type="Pfam" id="PF01807"/>
    </source>
</evidence>
<evidence type="ECO:0000313" key="4">
    <source>
        <dbReference type="Proteomes" id="UP000605201"/>
    </source>
</evidence>
<dbReference type="SUPFAM" id="SSF57783">
    <property type="entry name" value="Zinc beta-ribbon"/>
    <property type="match status" value="1"/>
</dbReference>
<feature type="domain" description="Zinc finger CHC2-type" evidence="2">
    <location>
        <begin position="9"/>
        <end position="97"/>
    </location>
</feature>
<accession>A0A8J6NQZ9</accession>
<reference evidence="3 4" key="1">
    <citation type="submission" date="2020-08" db="EMBL/GenBank/DDBJ databases">
        <title>Bridging the membrane lipid divide: bacteria of the FCB group superphylum have the potential to synthesize archaeal ether lipids.</title>
        <authorList>
            <person name="Villanueva L."/>
            <person name="Von Meijenfeldt F.A.B."/>
            <person name="Westbye A.B."/>
            <person name="Yadav S."/>
            <person name="Hopmans E.C."/>
            <person name="Dutilh B.E."/>
            <person name="Sinninghe Damste J.S."/>
        </authorList>
    </citation>
    <scope>NUCLEOTIDE SEQUENCE [LARGE SCALE GENOMIC DNA]</scope>
    <source>
        <strain evidence="3">NIOZ-UU17</strain>
    </source>
</reference>
<dbReference type="EMBL" id="JACNIG010000003">
    <property type="protein sequence ID" value="MBC8430288.1"/>
    <property type="molecule type" value="Genomic_DNA"/>
</dbReference>
<dbReference type="Proteomes" id="UP000605201">
    <property type="component" value="Unassembled WGS sequence"/>
</dbReference>
<gene>
    <name evidence="3" type="ORF">H8D96_00040</name>
</gene>
<dbReference type="AlphaFoldDB" id="A0A8J6NQZ9"/>
<dbReference type="GO" id="GO:0008270">
    <property type="term" value="F:zinc ion binding"/>
    <property type="evidence" value="ECO:0007669"/>
    <property type="project" value="InterPro"/>
</dbReference>
<dbReference type="Gene3D" id="3.90.580.10">
    <property type="entry name" value="Zinc finger, CHC2-type domain"/>
    <property type="match status" value="1"/>
</dbReference>
<dbReference type="GO" id="GO:0006260">
    <property type="term" value="P:DNA replication"/>
    <property type="evidence" value="ECO:0007669"/>
    <property type="project" value="InterPro"/>
</dbReference>
<organism evidence="3 4">
    <name type="scientific">Candidatus Desulfatibia vada</name>
    <dbReference type="NCBI Taxonomy" id="2841696"/>
    <lineage>
        <taxon>Bacteria</taxon>
        <taxon>Pseudomonadati</taxon>
        <taxon>Thermodesulfobacteriota</taxon>
        <taxon>Desulfobacteria</taxon>
        <taxon>Desulfobacterales</taxon>
        <taxon>Desulfobacterales incertae sedis</taxon>
        <taxon>Candidatus Desulfatibia</taxon>
    </lineage>
</organism>
<name>A0A8J6NQZ9_9BACT</name>
<protein>
    <recommendedName>
        <fullName evidence="2">Zinc finger CHC2-type domain-containing protein</fullName>
    </recommendedName>
</protein>
<proteinExistence type="predicted"/>
<comment type="caution">
    <text evidence="3">The sequence shown here is derived from an EMBL/GenBank/DDBJ whole genome shotgun (WGS) entry which is preliminary data.</text>
</comment>
<feature type="region of interest" description="Disordered" evidence="1">
    <location>
        <begin position="104"/>
        <end position="132"/>
    </location>
</feature>
<dbReference type="GO" id="GO:0003677">
    <property type="term" value="F:DNA binding"/>
    <property type="evidence" value="ECO:0007669"/>
    <property type="project" value="InterPro"/>
</dbReference>
<dbReference type="InterPro" id="IPR036977">
    <property type="entry name" value="DNA_primase_Znf_CHC2"/>
</dbReference>
<dbReference type="Pfam" id="PF01807">
    <property type="entry name" value="Zn_ribbon_DnaG"/>
    <property type="match status" value="1"/>
</dbReference>
<evidence type="ECO:0000256" key="1">
    <source>
        <dbReference type="SAM" id="MobiDB-lite"/>
    </source>
</evidence>
<dbReference type="InterPro" id="IPR002694">
    <property type="entry name" value="Znf_CHC2"/>
</dbReference>